<evidence type="ECO:0000313" key="1">
    <source>
        <dbReference type="EMBL" id="MPM84036.1"/>
    </source>
</evidence>
<reference evidence="1" key="1">
    <citation type="submission" date="2019-08" db="EMBL/GenBank/DDBJ databases">
        <authorList>
            <person name="Kucharzyk K."/>
            <person name="Murdoch R.W."/>
            <person name="Higgins S."/>
            <person name="Loffler F."/>
        </authorList>
    </citation>
    <scope>NUCLEOTIDE SEQUENCE</scope>
</reference>
<accession>A0A645D3T4</accession>
<dbReference type="EMBL" id="VSSQ01032690">
    <property type="protein sequence ID" value="MPM84036.1"/>
    <property type="molecule type" value="Genomic_DNA"/>
</dbReference>
<dbReference type="AlphaFoldDB" id="A0A645D3T4"/>
<sequence length="122" mass="14201">MLGRVQRALEHLLARKNIDEFHLRSRQGNMCRQEFERIDHRVLGCVVHGNFVDQYVVNGSVGAFLFESETARAVSLWIGIDQQHTLSFFRQTGAQIYGGRRFAHAAFLIGYRHNFHKRVFLQ</sequence>
<protein>
    <submittedName>
        <fullName evidence="1">Uncharacterized protein</fullName>
    </submittedName>
</protein>
<organism evidence="1">
    <name type="scientific">bioreactor metagenome</name>
    <dbReference type="NCBI Taxonomy" id="1076179"/>
    <lineage>
        <taxon>unclassified sequences</taxon>
        <taxon>metagenomes</taxon>
        <taxon>ecological metagenomes</taxon>
    </lineage>
</organism>
<name>A0A645D3T4_9ZZZZ</name>
<dbReference type="AntiFam" id="ANF00187">
    <property type="entry name" value="Shadow ORF (opposite parA)"/>
</dbReference>
<comment type="caution">
    <text evidence="1">The sequence shown here is derived from an EMBL/GenBank/DDBJ whole genome shotgun (WGS) entry which is preliminary data.</text>
</comment>
<proteinExistence type="predicted"/>
<gene>
    <name evidence="1" type="ORF">SDC9_131107</name>
</gene>